<dbReference type="GO" id="GO:0005576">
    <property type="term" value="C:extracellular region"/>
    <property type="evidence" value="ECO:0007669"/>
    <property type="project" value="UniProtKB-SubCell"/>
</dbReference>
<dbReference type="GO" id="GO:0043657">
    <property type="term" value="C:host cell"/>
    <property type="evidence" value="ECO:0007669"/>
    <property type="project" value="UniProtKB-SubCell"/>
</dbReference>
<dbReference type="HOGENOM" id="CLU_967799_0_0_1"/>
<keyword evidence="4" id="KW-0732">Signal</keyword>
<accession>F0X2S2</accession>
<organism evidence="6">
    <name type="scientific">Albugo laibachii Nc14</name>
    <dbReference type="NCBI Taxonomy" id="890382"/>
    <lineage>
        <taxon>Eukaryota</taxon>
        <taxon>Sar</taxon>
        <taxon>Stramenopiles</taxon>
        <taxon>Oomycota</taxon>
        <taxon>Peronosporomycetes</taxon>
        <taxon>Albuginales</taxon>
        <taxon>Albuginaceae</taxon>
        <taxon>Albugo</taxon>
    </lineage>
</organism>
<dbReference type="EMBL" id="FR825072">
    <property type="protein sequence ID" value="CCA28219.1"/>
    <property type="molecule type" value="Genomic_DNA"/>
</dbReference>
<reference evidence="6" key="2">
    <citation type="submission" date="2011-02" db="EMBL/GenBank/DDBJ databases">
        <authorList>
            <person name="MacLean D."/>
        </authorList>
    </citation>
    <scope>NUCLEOTIDE SEQUENCE</scope>
</reference>
<evidence type="ECO:0000313" key="6">
    <source>
        <dbReference type="EMBL" id="CCA28219.1"/>
    </source>
</evidence>
<evidence type="ECO:0000256" key="4">
    <source>
        <dbReference type="SAM" id="SignalP"/>
    </source>
</evidence>
<reference evidence="6" key="1">
    <citation type="journal article" date="2011" name="PLoS Biol.">
        <title>Gene gain and loss during evolution of obligate parasitism in the white rust pathogen of Arabidopsis thaliana.</title>
        <authorList>
            <person name="Kemen E."/>
            <person name="Gardiner A."/>
            <person name="Schultz-Larsen T."/>
            <person name="Kemen A.C."/>
            <person name="Balmuth A.L."/>
            <person name="Robert-Seilaniantz A."/>
            <person name="Bailey K."/>
            <person name="Holub E."/>
            <person name="Studholme D.J."/>
            <person name="Maclean D."/>
            <person name="Jones J.D."/>
        </authorList>
    </citation>
    <scope>NUCLEOTIDE SEQUENCE</scope>
</reference>
<feature type="chain" id="PRO_5003260065" evidence="4">
    <location>
        <begin position="19"/>
        <end position="288"/>
    </location>
</feature>
<comment type="subcellular location">
    <subcellularLocation>
        <location evidence="1">Host cell</location>
    </subcellularLocation>
    <subcellularLocation>
        <location evidence="2">Secreted</location>
    </subcellularLocation>
</comment>
<evidence type="ECO:0000259" key="5">
    <source>
        <dbReference type="Pfam" id="PF20147"/>
    </source>
</evidence>
<proteinExistence type="predicted"/>
<sequence>MVALIVNCLIVGGGSLFAVRIDDSGVVDFLKEAIAKKKMYDFPADLMKVNGEIPDEIEHFLRGNEEMDPTCGLFDLFDERTPKYKVIHVLVQLPATGWKRHKIEEQDVTETYADHLQAVDVQALNNPRKVEAFISSPLGMKYPTKDDQFVKAFPEVFEYSEEKKIQLDAFSQVKERFSFHDDESMNIHLWDSVILTPFEKTSLMMKLPGIKFGRNQPDKSTTVRSKRPDFLIWIHDALVFKGEEKGSSSEIKTAEYELLAKMRTMTLDVFGNMPQLARGSDFLLLIAH</sequence>
<protein>
    <submittedName>
        <fullName evidence="6">AlNc14C1575G12998 protein</fullName>
    </submittedName>
</protein>
<name>F0X2S2_9STRA</name>
<gene>
    <name evidence="6" type="primary">AlNc14C1575G12998</name>
    <name evidence="6" type="ORF">ALNC14_143630</name>
</gene>
<keyword evidence="3" id="KW-0964">Secreted</keyword>
<dbReference type="InterPro" id="IPR045379">
    <property type="entry name" value="Crinkler_N"/>
</dbReference>
<evidence type="ECO:0000256" key="3">
    <source>
        <dbReference type="ARBA" id="ARBA00022525"/>
    </source>
</evidence>
<feature type="domain" description="Crinkler effector protein N-terminal" evidence="5">
    <location>
        <begin position="7"/>
        <end position="92"/>
    </location>
</feature>
<dbReference type="Pfam" id="PF20147">
    <property type="entry name" value="Crinkler"/>
    <property type="match status" value="1"/>
</dbReference>
<evidence type="ECO:0000256" key="2">
    <source>
        <dbReference type="ARBA" id="ARBA00004613"/>
    </source>
</evidence>
<feature type="signal peptide" evidence="4">
    <location>
        <begin position="1"/>
        <end position="18"/>
    </location>
</feature>
<evidence type="ECO:0000256" key="1">
    <source>
        <dbReference type="ARBA" id="ARBA00004340"/>
    </source>
</evidence>
<dbReference type="AlphaFoldDB" id="F0X2S2"/>